<dbReference type="Gene3D" id="3.30.70.1490">
    <property type="entry name" value="Cysteine protease Prp"/>
    <property type="match status" value="1"/>
</dbReference>
<comment type="caution">
    <text evidence="7">The sequence shown here is derived from an EMBL/GenBank/DDBJ whole genome shotgun (WGS) entry which is preliminary data.</text>
</comment>
<dbReference type="CDD" id="cd16332">
    <property type="entry name" value="Prp-like"/>
    <property type="match status" value="1"/>
</dbReference>
<dbReference type="GO" id="GO:0006508">
    <property type="term" value="P:proteolysis"/>
    <property type="evidence" value="ECO:0007669"/>
    <property type="project" value="UniProtKB-KW"/>
</dbReference>
<keyword evidence="3" id="KW-0378">Hydrolase</keyword>
<evidence type="ECO:0000256" key="4">
    <source>
        <dbReference type="ARBA" id="ARBA00022807"/>
    </source>
</evidence>
<dbReference type="GO" id="GO:0008234">
    <property type="term" value="F:cysteine-type peptidase activity"/>
    <property type="evidence" value="ECO:0007669"/>
    <property type="project" value="UniProtKB-KW"/>
</dbReference>
<evidence type="ECO:0000256" key="2">
    <source>
        <dbReference type="ARBA" id="ARBA00022670"/>
    </source>
</evidence>
<evidence type="ECO:0000313" key="7">
    <source>
        <dbReference type="EMBL" id="KGP73893.1"/>
    </source>
</evidence>
<evidence type="ECO:0000256" key="1">
    <source>
        <dbReference type="ARBA" id="ARBA00022517"/>
    </source>
</evidence>
<dbReference type="PANTHER" id="PTHR39178:SF1">
    <property type="entry name" value="RIBOSOMAL-PROCESSING CYSTEINE PROTEASE PRP"/>
    <property type="match status" value="1"/>
</dbReference>
<dbReference type="GO" id="GO:0042254">
    <property type="term" value="P:ribosome biogenesis"/>
    <property type="evidence" value="ECO:0007669"/>
    <property type="project" value="UniProtKB-KW"/>
</dbReference>
<keyword evidence="2" id="KW-0645">Protease</keyword>
<dbReference type="Pfam" id="PF04327">
    <property type="entry name" value="Peptidase_Prp"/>
    <property type="match status" value="1"/>
</dbReference>
<organism evidence="7 8">
    <name type="scientific">Pontibacillus yanchengensis Y32</name>
    <dbReference type="NCBI Taxonomy" id="1385514"/>
    <lineage>
        <taxon>Bacteria</taxon>
        <taxon>Bacillati</taxon>
        <taxon>Bacillota</taxon>
        <taxon>Bacilli</taxon>
        <taxon>Bacillales</taxon>
        <taxon>Bacillaceae</taxon>
        <taxon>Pontibacillus</taxon>
    </lineage>
</organism>
<keyword evidence="4" id="KW-0788">Thiol protease</keyword>
<accession>A0A0A2THJ8</accession>
<dbReference type="STRING" id="1385514.N782_21330"/>
<dbReference type="NCBIfam" id="NF011126">
    <property type="entry name" value="PRK14553.1-6"/>
    <property type="match status" value="1"/>
</dbReference>
<dbReference type="InterPro" id="IPR007422">
    <property type="entry name" value="Peptidase_Prp"/>
</dbReference>
<dbReference type="SUPFAM" id="SSF118010">
    <property type="entry name" value="TM1457-like"/>
    <property type="match status" value="1"/>
</dbReference>
<gene>
    <name evidence="7" type="ORF">N782_21330</name>
</gene>
<dbReference type="eggNOG" id="COG2868">
    <property type="taxonomic scope" value="Bacteria"/>
</dbReference>
<keyword evidence="1" id="KW-0690">Ribosome biogenesis</keyword>
<dbReference type="OrthoDB" id="48998at2"/>
<proteinExistence type="inferred from homology"/>
<sequence>MIQVLVTRNSQSQIVDFEISGHAESGPYGYDLVCAAVSAVSFGAVNSIMELCAFEPIIEQGGEGGYLRVELPENLSPEAFDKANVLLEGMMVSLKTIEHDYSEYIKISEL</sequence>
<evidence type="ECO:0000313" key="8">
    <source>
        <dbReference type="Proteomes" id="UP000030147"/>
    </source>
</evidence>
<keyword evidence="8" id="KW-1185">Reference proteome</keyword>
<name>A0A0A2THJ8_9BACI</name>
<evidence type="ECO:0000256" key="5">
    <source>
        <dbReference type="ARBA" id="ARBA00044503"/>
    </source>
</evidence>
<dbReference type="AlphaFoldDB" id="A0A0A2THJ8"/>
<dbReference type="InterPro" id="IPR036764">
    <property type="entry name" value="Peptidase_Prp_sf"/>
</dbReference>
<dbReference type="PANTHER" id="PTHR39178">
    <property type="entry name" value="HYPOTHETICAL RIBOSOME-ASSOCIATED PROTEIN"/>
    <property type="match status" value="1"/>
</dbReference>
<dbReference type="Proteomes" id="UP000030147">
    <property type="component" value="Unassembled WGS sequence"/>
</dbReference>
<comment type="similarity">
    <text evidence="5">Belongs to the Prp family.</text>
</comment>
<evidence type="ECO:0000256" key="3">
    <source>
        <dbReference type="ARBA" id="ARBA00022801"/>
    </source>
</evidence>
<reference evidence="7 8" key="1">
    <citation type="journal article" date="2015" name="Stand. Genomic Sci.">
        <title>High quality draft genome sequence of the moderately halophilic bacterium Pontibacillus yanchengensis Y32(T) and comparison among Pontibacillus genomes.</title>
        <authorList>
            <person name="Huang J."/>
            <person name="Qiao Z.X."/>
            <person name="Tang J.W."/>
            <person name="Wang G."/>
        </authorList>
    </citation>
    <scope>NUCLEOTIDE SEQUENCE [LARGE SCALE GENOMIC DNA]</scope>
    <source>
        <strain evidence="7 8">Y32</strain>
    </source>
</reference>
<protein>
    <recommendedName>
        <fullName evidence="6">Ribosomal processing cysteine protease Prp</fullName>
    </recommendedName>
</protein>
<dbReference type="RefSeq" id="WP_036816630.1">
    <property type="nucleotide sequence ID" value="NZ_AVBF01000007.1"/>
</dbReference>
<dbReference type="EMBL" id="AVBF01000007">
    <property type="protein sequence ID" value="KGP73893.1"/>
    <property type="molecule type" value="Genomic_DNA"/>
</dbReference>
<evidence type="ECO:0000256" key="6">
    <source>
        <dbReference type="ARBA" id="ARBA00044538"/>
    </source>
</evidence>